<keyword evidence="3" id="KW-1185">Reference proteome</keyword>
<reference evidence="2" key="1">
    <citation type="journal article" date="2020" name="BMC Genomics">
        <title>Correction to: Identification and distribution of gene clusters required for synthesis of sphingolipid metabolism inhibitors in diverse species of the filamentous fungus Fusarium.</title>
        <authorList>
            <person name="Kim H.S."/>
            <person name="Lohmar J.M."/>
            <person name="Busman M."/>
            <person name="Brown D.W."/>
            <person name="Naumann T.A."/>
            <person name="Divon H.H."/>
            <person name="Lysoe E."/>
            <person name="Uhlig S."/>
            <person name="Proctor R.H."/>
        </authorList>
    </citation>
    <scope>NUCLEOTIDE SEQUENCE</scope>
    <source>
        <strain evidence="2">NRRL 22465</strain>
    </source>
</reference>
<dbReference type="InterPro" id="IPR011009">
    <property type="entry name" value="Kinase-like_dom_sf"/>
</dbReference>
<name>A0A8H4UJN1_9HYPO</name>
<comment type="caution">
    <text evidence="2">The sequence shown here is derived from an EMBL/GenBank/DDBJ whole genome shotgun (WGS) entry which is preliminary data.</text>
</comment>
<evidence type="ECO:0000259" key="1">
    <source>
        <dbReference type="Pfam" id="PF17667"/>
    </source>
</evidence>
<organism evidence="2 3">
    <name type="scientific">Fusarium zealandicum</name>
    <dbReference type="NCBI Taxonomy" id="1053134"/>
    <lineage>
        <taxon>Eukaryota</taxon>
        <taxon>Fungi</taxon>
        <taxon>Dikarya</taxon>
        <taxon>Ascomycota</taxon>
        <taxon>Pezizomycotina</taxon>
        <taxon>Sordariomycetes</taxon>
        <taxon>Hypocreomycetidae</taxon>
        <taxon>Hypocreales</taxon>
        <taxon>Nectriaceae</taxon>
        <taxon>Fusarium</taxon>
        <taxon>Fusarium staphyleae species complex</taxon>
    </lineage>
</organism>
<proteinExistence type="predicted"/>
<dbReference type="OrthoDB" id="5584477at2759"/>
<gene>
    <name evidence="2" type="ORF">FZEAL_5762</name>
</gene>
<accession>A0A8H4UJN1</accession>
<dbReference type="PANTHER" id="PTHR38248:SF2">
    <property type="entry name" value="FUNK1 11"/>
    <property type="match status" value="1"/>
</dbReference>
<dbReference type="InterPro" id="IPR040976">
    <property type="entry name" value="Pkinase_fungal"/>
</dbReference>
<evidence type="ECO:0000313" key="2">
    <source>
        <dbReference type="EMBL" id="KAF4977796.1"/>
    </source>
</evidence>
<dbReference type="Proteomes" id="UP000635477">
    <property type="component" value="Unassembled WGS sequence"/>
</dbReference>
<protein>
    <recommendedName>
        <fullName evidence="1">Fungal-type protein kinase domain-containing protein</fullName>
    </recommendedName>
</protein>
<dbReference type="Gene3D" id="1.10.510.10">
    <property type="entry name" value="Transferase(Phosphotransferase) domain 1"/>
    <property type="match status" value="1"/>
</dbReference>
<dbReference type="Pfam" id="PF17667">
    <property type="entry name" value="Pkinase_fungal"/>
    <property type="match status" value="1"/>
</dbReference>
<evidence type="ECO:0000313" key="3">
    <source>
        <dbReference type="Proteomes" id="UP000635477"/>
    </source>
</evidence>
<dbReference type="PANTHER" id="PTHR38248">
    <property type="entry name" value="FUNK1 6"/>
    <property type="match status" value="1"/>
</dbReference>
<dbReference type="AlphaFoldDB" id="A0A8H4UJN1"/>
<sequence>MLQLVKARKVWGVVQLFHGQHVETISNLRRGLHFTTIEDSHASSNSMAAQMHSLQGPSLAAGMAKLRWLSNSNNASFTDLTLSCLVVSPLGRSLDKFDTILEFLEGFRDAIKAHRSLYLDGKVLHQDISTGNIMIPEVKKNGEPRGLIIDLDNAMELAVGPPTPARLVGTKPFMAIDLLALTPHTYRHDLESFLYVFLLIAICDGHKQLPPKSRLQGWQVGSWAELAKTKTQDMADDNFATIIFEFTPKFRDLGSLAYSLREALFFPLQDGALFMGTKPGMYETGRLYARMIGAFEAAVSLYNLRIFKARGHSEG</sequence>
<dbReference type="EMBL" id="JABEYC010000418">
    <property type="protein sequence ID" value="KAF4977796.1"/>
    <property type="molecule type" value="Genomic_DNA"/>
</dbReference>
<dbReference type="SUPFAM" id="SSF56112">
    <property type="entry name" value="Protein kinase-like (PK-like)"/>
    <property type="match status" value="1"/>
</dbReference>
<feature type="domain" description="Fungal-type protein kinase" evidence="1">
    <location>
        <begin position="1"/>
        <end position="200"/>
    </location>
</feature>
<reference evidence="2" key="2">
    <citation type="submission" date="2020-05" db="EMBL/GenBank/DDBJ databases">
        <authorList>
            <person name="Kim H.-S."/>
            <person name="Proctor R.H."/>
            <person name="Brown D.W."/>
        </authorList>
    </citation>
    <scope>NUCLEOTIDE SEQUENCE</scope>
    <source>
        <strain evidence="2">NRRL 22465</strain>
    </source>
</reference>